<evidence type="ECO:0000256" key="5">
    <source>
        <dbReference type="ARBA" id="ARBA00023288"/>
    </source>
</evidence>
<evidence type="ECO:0000256" key="4">
    <source>
        <dbReference type="ARBA" id="ARBA00023139"/>
    </source>
</evidence>
<proteinExistence type="predicted"/>
<feature type="signal peptide" evidence="6">
    <location>
        <begin position="1"/>
        <end position="27"/>
    </location>
</feature>
<feature type="chain" id="PRO_5046143394" evidence="6">
    <location>
        <begin position="28"/>
        <end position="520"/>
    </location>
</feature>
<keyword evidence="1" id="KW-1003">Cell membrane</keyword>
<keyword evidence="4" id="KW-0564">Palmitate</keyword>
<accession>A0ABP8PKX8</accession>
<reference evidence="8" key="1">
    <citation type="journal article" date="2019" name="Int. J. Syst. Evol. Microbiol.">
        <title>The Global Catalogue of Microorganisms (GCM) 10K type strain sequencing project: providing services to taxonomists for standard genome sequencing and annotation.</title>
        <authorList>
            <consortium name="The Broad Institute Genomics Platform"/>
            <consortium name="The Broad Institute Genome Sequencing Center for Infectious Disease"/>
            <person name="Wu L."/>
            <person name="Ma J."/>
        </authorList>
    </citation>
    <scope>NUCLEOTIDE SEQUENCE [LARGE SCALE GENOMIC DNA]</scope>
    <source>
        <strain evidence="8">JCM 17839</strain>
    </source>
</reference>
<evidence type="ECO:0000256" key="3">
    <source>
        <dbReference type="ARBA" id="ARBA00023136"/>
    </source>
</evidence>
<keyword evidence="2 6" id="KW-0732">Signal</keyword>
<protein>
    <submittedName>
        <fullName evidence="7">Extracellular solute-binding protein</fullName>
    </submittedName>
</protein>
<dbReference type="PANTHER" id="PTHR43649">
    <property type="entry name" value="ARABINOSE-BINDING PROTEIN-RELATED"/>
    <property type="match status" value="1"/>
</dbReference>
<dbReference type="Proteomes" id="UP001500731">
    <property type="component" value="Unassembled WGS sequence"/>
</dbReference>
<dbReference type="EMBL" id="BAABGP010000018">
    <property type="protein sequence ID" value="GAA4487691.1"/>
    <property type="molecule type" value="Genomic_DNA"/>
</dbReference>
<dbReference type="RefSeq" id="WP_345187591.1">
    <property type="nucleotide sequence ID" value="NZ_BAABGP010000018.1"/>
</dbReference>
<keyword evidence="8" id="KW-1185">Reference proteome</keyword>
<dbReference type="Pfam" id="PF01547">
    <property type="entry name" value="SBP_bac_1"/>
    <property type="match status" value="1"/>
</dbReference>
<dbReference type="InterPro" id="IPR050490">
    <property type="entry name" value="Bact_solute-bd_prot1"/>
</dbReference>
<evidence type="ECO:0000313" key="7">
    <source>
        <dbReference type="EMBL" id="GAA4487691.1"/>
    </source>
</evidence>
<comment type="caution">
    <text evidence="7">The sequence shown here is derived from an EMBL/GenBank/DDBJ whole genome shotgun (WGS) entry which is preliminary data.</text>
</comment>
<sequence length="520" mass="55635">MNNLRAVVHRRALAGLAVAAAGALALAGCSGSGQGAATGSSAKLTSLSIMAPFLTTNAPAEGNEIQKALEKSIGVSLKINWVPNASYEDKTNITLAGDSIPQVMVIQGKTPGFVKNAQAGAFWDLTSYLPDYPNLKTTSPDVQAASSINGKVFGIYRARDTMREGVIIRKDWLQKLGLSVPKTVDDLYKIADAFTNDDPDGNGVKDTYGLIIPKWPGGIGSNSPYDAIETWFGAGNGWKKSSGGKLEPSFMQPEWLKAVQFEKKLVSDGLVNPDYATFDSAKWNEPFLNGKGGIIIDVQSRAAVLMSLLKEKDPAHYQDYIEITGNLESPSGTLNALPTAGYSGFLAIPKTQVRTAEQLRGVLAVLNKMNSPEAGKILNNGIEGQTYTVQDKLAVAVPGVSPTLKDDVSSYAQLGTNVTGFQGLLPKQASDYEQQMYDKRLKIQDSDLAHAVFNPAAPYVSDTYTAQGAQLDTIVSDARIQYIAGQIDEKGLTDAIARWRSSGGDAVISEINKLYKANSK</sequence>
<dbReference type="PROSITE" id="PS51257">
    <property type="entry name" value="PROKAR_LIPOPROTEIN"/>
    <property type="match status" value="1"/>
</dbReference>
<name>A0ABP8PKX8_9MICO</name>
<dbReference type="PANTHER" id="PTHR43649:SF33">
    <property type="entry name" value="POLYGALACTURONAN_RHAMNOGALACTURONAN-BINDING PROTEIN YTCQ"/>
    <property type="match status" value="1"/>
</dbReference>
<keyword evidence="5" id="KW-0449">Lipoprotein</keyword>
<dbReference type="SUPFAM" id="SSF53850">
    <property type="entry name" value="Periplasmic binding protein-like II"/>
    <property type="match status" value="1"/>
</dbReference>
<evidence type="ECO:0000256" key="2">
    <source>
        <dbReference type="ARBA" id="ARBA00022729"/>
    </source>
</evidence>
<evidence type="ECO:0000256" key="6">
    <source>
        <dbReference type="SAM" id="SignalP"/>
    </source>
</evidence>
<evidence type="ECO:0000256" key="1">
    <source>
        <dbReference type="ARBA" id="ARBA00022475"/>
    </source>
</evidence>
<organism evidence="7 8">
    <name type="scientific">Microbacterium panaciterrae</name>
    <dbReference type="NCBI Taxonomy" id="985759"/>
    <lineage>
        <taxon>Bacteria</taxon>
        <taxon>Bacillati</taxon>
        <taxon>Actinomycetota</taxon>
        <taxon>Actinomycetes</taxon>
        <taxon>Micrococcales</taxon>
        <taxon>Microbacteriaceae</taxon>
        <taxon>Microbacterium</taxon>
    </lineage>
</organism>
<evidence type="ECO:0000313" key="8">
    <source>
        <dbReference type="Proteomes" id="UP001500731"/>
    </source>
</evidence>
<keyword evidence="3" id="KW-0472">Membrane</keyword>
<dbReference type="Gene3D" id="3.40.190.10">
    <property type="entry name" value="Periplasmic binding protein-like II"/>
    <property type="match status" value="2"/>
</dbReference>
<dbReference type="CDD" id="cd13580">
    <property type="entry name" value="PBP2_AlgQ_like_1"/>
    <property type="match status" value="1"/>
</dbReference>
<gene>
    <name evidence="7" type="ORF">GCM10023171_25810</name>
</gene>
<dbReference type="InterPro" id="IPR006059">
    <property type="entry name" value="SBP"/>
</dbReference>